<reference evidence="2 3" key="2">
    <citation type="submission" date="2019-01" db="EMBL/GenBank/DDBJ databases">
        <title>The decoding of complex shrimp genome reveals the adaptation for benthos swimmer, frequently molting mechanism and breeding impact on genome.</title>
        <authorList>
            <person name="Sun Y."/>
            <person name="Gao Y."/>
            <person name="Yu Y."/>
        </authorList>
    </citation>
    <scope>NUCLEOTIDE SEQUENCE [LARGE SCALE GENOMIC DNA]</scope>
    <source>
        <tissue evidence="2">Muscle</tissue>
    </source>
</reference>
<sequence length="244" mass="27429">MRKPEKIKERKRARAHHSPSLPLLAQQRSIPSFFSSRSLTTFVLLPPGSLAAHHLRKRFIWTLTQEPYFYGKYDHSDHEGSRGQAGGMTETGSETLPQTMALRNPTSLHKRLYPRWYQAYVYKTPSFNRVATPIGGSKRFQPLHPLARFRGLAMGSSPGYSAGYHIPSDFPLSDQPGHPVPSAPNAQPSLPYEDDVDDEGLEAAEDDVDKIRAGDLLRFLKNIASDRGLSSHTKSFRYGISKRK</sequence>
<name>A0A423U1C2_PENVA</name>
<reference evidence="2 3" key="1">
    <citation type="submission" date="2018-04" db="EMBL/GenBank/DDBJ databases">
        <authorList>
            <person name="Zhang X."/>
            <person name="Yuan J."/>
            <person name="Li F."/>
            <person name="Xiang J."/>
        </authorList>
    </citation>
    <scope>NUCLEOTIDE SEQUENCE [LARGE SCALE GENOMIC DNA]</scope>
    <source>
        <tissue evidence="2">Muscle</tissue>
    </source>
</reference>
<feature type="compositionally biased region" description="Acidic residues" evidence="1">
    <location>
        <begin position="192"/>
        <end position="207"/>
    </location>
</feature>
<dbReference type="EMBL" id="QCYY01000817">
    <property type="protein sequence ID" value="ROT82498.1"/>
    <property type="molecule type" value="Genomic_DNA"/>
</dbReference>
<feature type="region of interest" description="Disordered" evidence="1">
    <location>
        <begin position="165"/>
        <end position="207"/>
    </location>
</feature>
<dbReference type="AlphaFoldDB" id="A0A423U1C2"/>
<comment type="caution">
    <text evidence="2">The sequence shown here is derived from an EMBL/GenBank/DDBJ whole genome shotgun (WGS) entry which is preliminary data.</text>
</comment>
<organism evidence="2 3">
    <name type="scientific">Penaeus vannamei</name>
    <name type="common">Whiteleg shrimp</name>
    <name type="synonym">Litopenaeus vannamei</name>
    <dbReference type="NCBI Taxonomy" id="6689"/>
    <lineage>
        <taxon>Eukaryota</taxon>
        <taxon>Metazoa</taxon>
        <taxon>Ecdysozoa</taxon>
        <taxon>Arthropoda</taxon>
        <taxon>Crustacea</taxon>
        <taxon>Multicrustacea</taxon>
        <taxon>Malacostraca</taxon>
        <taxon>Eumalacostraca</taxon>
        <taxon>Eucarida</taxon>
        <taxon>Decapoda</taxon>
        <taxon>Dendrobranchiata</taxon>
        <taxon>Penaeoidea</taxon>
        <taxon>Penaeidae</taxon>
        <taxon>Penaeus</taxon>
    </lineage>
</organism>
<accession>A0A423U1C2</accession>
<evidence type="ECO:0000313" key="2">
    <source>
        <dbReference type="EMBL" id="ROT82498.1"/>
    </source>
</evidence>
<protein>
    <submittedName>
        <fullName evidence="2">Uncharacterized protein</fullName>
    </submittedName>
</protein>
<evidence type="ECO:0000256" key="1">
    <source>
        <dbReference type="SAM" id="MobiDB-lite"/>
    </source>
</evidence>
<proteinExistence type="predicted"/>
<feature type="region of interest" description="Disordered" evidence="1">
    <location>
        <begin position="1"/>
        <end position="21"/>
    </location>
</feature>
<dbReference type="Proteomes" id="UP000283509">
    <property type="component" value="Unassembled WGS sequence"/>
</dbReference>
<dbReference type="OrthoDB" id="6332643at2759"/>
<evidence type="ECO:0000313" key="3">
    <source>
        <dbReference type="Proteomes" id="UP000283509"/>
    </source>
</evidence>
<gene>
    <name evidence="2" type="ORF">C7M84_024353</name>
</gene>
<keyword evidence="3" id="KW-1185">Reference proteome</keyword>